<dbReference type="AlphaFoldDB" id="A0A081EXY6"/>
<dbReference type="InterPro" id="IPR011991">
    <property type="entry name" value="ArsR-like_HTH"/>
</dbReference>
<dbReference type="Proteomes" id="UP000053331">
    <property type="component" value="Unassembled WGS sequence"/>
</dbReference>
<sequence length="203" mass="22554">MSEEPSPPHRLSPDGGTEQRDVNDVVEEEWIEETTPFERVYEVISRVYDLLSAAQIAERARVSPTTARKHLRTLESAGEVTTSQNGQTTHYRRSETAIVTEHAQSLLAERTPEEIASGIADMKAQIQAWREEYGVDSREEFARELDIDDADSDHGALLTEWQTTRRNLALAQATLAIGEAIRTGHLTGTNTDYDGDGSTSVVE</sequence>
<evidence type="ECO:0000256" key="1">
    <source>
        <dbReference type="SAM" id="MobiDB-lite"/>
    </source>
</evidence>
<protein>
    <submittedName>
        <fullName evidence="2">Transcriptional regulator</fullName>
    </submittedName>
</protein>
<evidence type="ECO:0000313" key="2">
    <source>
        <dbReference type="EMBL" id="KDS92274.2"/>
    </source>
</evidence>
<evidence type="ECO:0000313" key="3">
    <source>
        <dbReference type="Proteomes" id="UP000053331"/>
    </source>
</evidence>
<dbReference type="Gene3D" id="1.10.10.10">
    <property type="entry name" value="Winged helix-like DNA-binding domain superfamily/Winged helix DNA-binding domain"/>
    <property type="match status" value="1"/>
</dbReference>
<dbReference type="EMBL" id="JNFH02000028">
    <property type="protein sequence ID" value="KDS92274.2"/>
    <property type="molecule type" value="Genomic_DNA"/>
</dbReference>
<comment type="caution">
    <text evidence="2">The sequence shown here is derived from an EMBL/GenBank/DDBJ whole genome shotgun (WGS) entry which is preliminary data.</text>
</comment>
<organism evidence="2 3">
    <name type="scientific">Halorubrum saccharovorum</name>
    <dbReference type="NCBI Taxonomy" id="2248"/>
    <lineage>
        <taxon>Archaea</taxon>
        <taxon>Methanobacteriati</taxon>
        <taxon>Methanobacteriota</taxon>
        <taxon>Stenosarchaea group</taxon>
        <taxon>Halobacteria</taxon>
        <taxon>Halobacteriales</taxon>
        <taxon>Haloferacaceae</taxon>
        <taxon>Halorubrum</taxon>
    </lineage>
</organism>
<dbReference type="InterPro" id="IPR036390">
    <property type="entry name" value="WH_DNA-bd_sf"/>
</dbReference>
<feature type="region of interest" description="Disordered" evidence="1">
    <location>
        <begin position="1"/>
        <end position="23"/>
    </location>
</feature>
<dbReference type="Pfam" id="PF24033">
    <property type="entry name" value="DUF7342"/>
    <property type="match status" value="1"/>
</dbReference>
<proteinExistence type="predicted"/>
<dbReference type="InterPro" id="IPR036388">
    <property type="entry name" value="WH-like_DNA-bd_sf"/>
</dbReference>
<reference evidence="2 3" key="1">
    <citation type="journal article" date="2015" name="Genome Announc.">
        <title>Draft genome sequence of a Halorubrum H3 strain isolated from the burlinskoye salt lake (Altai Krai, Russia).</title>
        <authorList>
            <person name="Rozanov A.S."/>
            <person name="Bryanskaya A.V."/>
            <person name="Malup T.K."/>
            <person name="Kotenko A.V."/>
            <person name="Peltek S.E."/>
        </authorList>
    </citation>
    <scope>NUCLEOTIDE SEQUENCE [LARGE SCALE GENOMIC DNA]</scope>
    <source>
        <strain evidence="2 3">H3</strain>
    </source>
</reference>
<dbReference type="CDD" id="cd00090">
    <property type="entry name" value="HTH_ARSR"/>
    <property type="match status" value="1"/>
</dbReference>
<gene>
    <name evidence="2" type="ORF">FK85_14380</name>
</gene>
<name>A0A081EXY6_9EURY</name>
<accession>A0A081EXY6</accession>
<dbReference type="SUPFAM" id="SSF46785">
    <property type="entry name" value="Winged helix' DNA-binding domain"/>
    <property type="match status" value="1"/>
</dbReference>
<keyword evidence="3" id="KW-1185">Reference proteome</keyword>
<dbReference type="InterPro" id="IPR055766">
    <property type="entry name" value="DUF7342"/>
</dbReference>